<dbReference type="Pfam" id="PF05762">
    <property type="entry name" value="VWA_CoxE"/>
    <property type="match status" value="1"/>
</dbReference>
<comment type="caution">
    <text evidence="2">The sequence shown here is derived from an EMBL/GenBank/DDBJ whole genome shotgun (WGS) entry which is preliminary data.</text>
</comment>
<dbReference type="Proteomes" id="UP001582793">
    <property type="component" value="Unassembled WGS sequence"/>
</dbReference>
<feature type="region of interest" description="Disordered" evidence="1">
    <location>
        <begin position="278"/>
        <end position="298"/>
    </location>
</feature>
<protein>
    <submittedName>
        <fullName evidence="2">VWA domain-containing protein</fullName>
    </submittedName>
</protein>
<dbReference type="InterPro" id="IPR008912">
    <property type="entry name" value="Uncharacterised_CoxE"/>
</dbReference>
<evidence type="ECO:0000313" key="2">
    <source>
        <dbReference type="EMBL" id="MFB6393551.1"/>
    </source>
</evidence>
<sequence>MTSVSAHVVTSGTSPTPAATTAAATSPWDPWSVAWTRHAARLTSRTDAHVTVAPAAAGGSPGRSYPATAQIQIDADLIPDPAIADPRRSVHRARAKAPVAYGVLLHECAHVIHSKWDPPPSVPPVVREAALLLEESRIEARYRAARPRDRRWLRRAVTSIIDPTDTATDTTWSAAYAAGLLLARVDAKILYNGDVREPRRAITKVLGRKLLKGLRTIWQEAQTVDDTDVDTMVTLGERWCRLLGIDPTTSPDLPADDAATSTIAATIVIALDTIRLNPTDTPQPAHDSTRTGGPGRHVDTDTPITWQEREPTDAEHHAVNRLTALLRRARHREPVRTTQPSTSPPGRLRTRAAVTLAAQRATGATPTAQPWQRTVRRPVPDPELTVAILIDASGSMHDFAAPMSSAAWIVAQAATRAGATTATLAYGDRITVLIPPGRRPTKVRDMRADAGTERFVEACAEADRLLHLSTPGTARLLVVVSDGHYVNPDQAQATITSLHKTGCAVLWLAPANHHWPTRAYDNTTIIMVEDPTTCINLIGQAAIEALAAA</sequence>
<dbReference type="RefSeq" id="WP_375733980.1">
    <property type="nucleotide sequence ID" value="NZ_JBCGDC010000023.1"/>
</dbReference>
<feature type="region of interest" description="Disordered" evidence="1">
    <location>
        <begin position="1"/>
        <end position="25"/>
    </location>
</feature>
<dbReference type="SUPFAM" id="SSF53300">
    <property type="entry name" value="vWA-like"/>
    <property type="match status" value="1"/>
</dbReference>
<dbReference type="EMBL" id="JBCGDC010000023">
    <property type="protein sequence ID" value="MFB6393551.1"/>
    <property type="molecule type" value="Genomic_DNA"/>
</dbReference>
<dbReference type="Gene3D" id="3.40.50.410">
    <property type="entry name" value="von Willebrand factor, type A domain"/>
    <property type="match status" value="1"/>
</dbReference>
<name>A0ABV5CP11_9ACTN</name>
<reference evidence="2 3" key="1">
    <citation type="submission" date="2024-04" db="EMBL/GenBank/DDBJ databases">
        <title>Polymorphospora sp. isolated from Baiyangdian Lake in Xiong'an New Area.</title>
        <authorList>
            <person name="Zhang X."/>
            <person name="Liu J."/>
        </authorList>
    </citation>
    <scope>NUCLEOTIDE SEQUENCE [LARGE SCALE GENOMIC DNA]</scope>
    <source>
        <strain evidence="2 3">2-325</strain>
    </source>
</reference>
<feature type="compositionally biased region" description="Low complexity" evidence="1">
    <location>
        <begin position="10"/>
        <end position="25"/>
    </location>
</feature>
<evidence type="ECO:0000313" key="3">
    <source>
        <dbReference type="Proteomes" id="UP001582793"/>
    </source>
</evidence>
<proteinExistence type="predicted"/>
<dbReference type="InterPro" id="IPR036465">
    <property type="entry name" value="vWFA_dom_sf"/>
</dbReference>
<evidence type="ECO:0000256" key="1">
    <source>
        <dbReference type="SAM" id="MobiDB-lite"/>
    </source>
</evidence>
<gene>
    <name evidence="2" type="ORF">AAFH96_10590</name>
</gene>
<accession>A0ABV5CP11</accession>
<organism evidence="2 3">
    <name type="scientific">Polymorphospora lycopeni</name>
    <dbReference type="NCBI Taxonomy" id="3140240"/>
    <lineage>
        <taxon>Bacteria</taxon>
        <taxon>Bacillati</taxon>
        <taxon>Actinomycetota</taxon>
        <taxon>Actinomycetes</taxon>
        <taxon>Micromonosporales</taxon>
        <taxon>Micromonosporaceae</taxon>
        <taxon>Polymorphospora</taxon>
    </lineage>
</organism>
<keyword evidence="3" id="KW-1185">Reference proteome</keyword>